<comment type="caution">
    <text evidence="1">The sequence shown here is derived from an EMBL/GenBank/DDBJ whole genome shotgun (WGS) entry which is preliminary data.</text>
</comment>
<reference evidence="1 2" key="1">
    <citation type="journal article" date="2022" name="DNA Res.">
        <title>Chromosomal-level genome assembly of the orchid tree Bauhinia variegata (Leguminosae; Cercidoideae) supports the allotetraploid origin hypothesis of Bauhinia.</title>
        <authorList>
            <person name="Zhong Y."/>
            <person name="Chen Y."/>
            <person name="Zheng D."/>
            <person name="Pang J."/>
            <person name="Liu Y."/>
            <person name="Luo S."/>
            <person name="Meng S."/>
            <person name="Qian L."/>
            <person name="Wei D."/>
            <person name="Dai S."/>
            <person name="Zhou R."/>
        </authorList>
    </citation>
    <scope>NUCLEOTIDE SEQUENCE [LARGE SCALE GENOMIC DNA]</scope>
    <source>
        <strain evidence="1">BV-YZ2020</strain>
    </source>
</reference>
<gene>
    <name evidence="1" type="ORF">L6164_011654</name>
</gene>
<evidence type="ECO:0000313" key="1">
    <source>
        <dbReference type="EMBL" id="KAI4344425.1"/>
    </source>
</evidence>
<accession>A0ACB9P6S2</accession>
<dbReference type="EMBL" id="CM039430">
    <property type="protein sequence ID" value="KAI4344425.1"/>
    <property type="molecule type" value="Genomic_DNA"/>
</dbReference>
<name>A0ACB9P6S2_BAUVA</name>
<sequence length="430" mass="48563">MSSPEGGVSTGEAVGFVAGVVFITRFLIESLITAVVIFVKIVILVVVCRERAKIRSKPDSSDLNFPTLTMDKFLNDMEREKPIRFTSQQLRIATDNYSNMLGSGGFGAVYKGIFSNGTIVAVKVLYGSSDKRIDDQFMAEVSTIGRVHHFNLVRLYGFCFERHLRALVYEYMSNGSLDKYLFCENKMLGFEKLHEIAVGTARGIAYLHEECQQRIIHYDIKPGNILLDRKFFPKVADFGLAKLCNRDNTHITMTGGRGTPGYAAPELWMPFPITHKCDVYSFGMLLFEIIGRRRNLDISLPESQEWFPRWVWKKFDLGQMGELIIVCGIEEKNREIVERMVKVALWCVQYRPESRPLMSDVVKMLEGLGEIPTPLNPFEHMMNGTHLACPVQAAQTYTSLDSSSAITTTKSSILSATPIMRKYEIELASS</sequence>
<organism evidence="1 2">
    <name type="scientific">Bauhinia variegata</name>
    <name type="common">Purple orchid tree</name>
    <name type="synonym">Phanera variegata</name>
    <dbReference type="NCBI Taxonomy" id="167791"/>
    <lineage>
        <taxon>Eukaryota</taxon>
        <taxon>Viridiplantae</taxon>
        <taxon>Streptophyta</taxon>
        <taxon>Embryophyta</taxon>
        <taxon>Tracheophyta</taxon>
        <taxon>Spermatophyta</taxon>
        <taxon>Magnoliopsida</taxon>
        <taxon>eudicotyledons</taxon>
        <taxon>Gunneridae</taxon>
        <taxon>Pentapetalae</taxon>
        <taxon>rosids</taxon>
        <taxon>fabids</taxon>
        <taxon>Fabales</taxon>
        <taxon>Fabaceae</taxon>
        <taxon>Cercidoideae</taxon>
        <taxon>Cercideae</taxon>
        <taxon>Bauhiniinae</taxon>
        <taxon>Bauhinia</taxon>
    </lineage>
</organism>
<keyword evidence="2" id="KW-1185">Reference proteome</keyword>
<proteinExistence type="predicted"/>
<dbReference type="Proteomes" id="UP000828941">
    <property type="component" value="Chromosome 5"/>
</dbReference>
<protein>
    <submittedName>
        <fullName evidence="1">Uncharacterized protein</fullName>
    </submittedName>
</protein>
<evidence type="ECO:0000313" key="2">
    <source>
        <dbReference type="Proteomes" id="UP000828941"/>
    </source>
</evidence>